<name>M0P6M0_9EURY</name>
<dbReference type="Proteomes" id="UP000011575">
    <property type="component" value="Unassembled WGS sequence"/>
</dbReference>
<organism evidence="3 4">
    <name type="scientific">Halorubrum aidingense JCM 13560</name>
    <dbReference type="NCBI Taxonomy" id="1230454"/>
    <lineage>
        <taxon>Archaea</taxon>
        <taxon>Methanobacteriati</taxon>
        <taxon>Methanobacteriota</taxon>
        <taxon>Stenosarchaea group</taxon>
        <taxon>Halobacteria</taxon>
        <taxon>Halobacteriales</taxon>
        <taxon>Haloferacaceae</taxon>
        <taxon>Halorubrum</taxon>
    </lineage>
</organism>
<dbReference type="PATRIC" id="fig|1230454.4.peg.2705"/>
<reference evidence="3 4" key="1">
    <citation type="journal article" date="2014" name="PLoS Genet.">
        <title>Phylogenetically driven sequencing of extremely halophilic archaea reveals strategies for static and dynamic osmo-response.</title>
        <authorList>
            <person name="Becker E.A."/>
            <person name="Seitzer P.M."/>
            <person name="Tritt A."/>
            <person name="Larsen D."/>
            <person name="Krusor M."/>
            <person name="Yao A.I."/>
            <person name="Wu D."/>
            <person name="Madern D."/>
            <person name="Eisen J.A."/>
            <person name="Darling A.E."/>
            <person name="Facciotti M.T."/>
        </authorList>
    </citation>
    <scope>NUCLEOTIDE SEQUENCE [LARGE SCALE GENOMIC DNA]</scope>
    <source>
        <strain evidence="3 4">JCM 13560</strain>
    </source>
</reference>
<keyword evidence="2" id="KW-1133">Transmembrane helix</keyword>
<proteinExistence type="predicted"/>
<evidence type="ECO:0000313" key="4">
    <source>
        <dbReference type="Proteomes" id="UP000011575"/>
    </source>
</evidence>
<evidence type="ECO:0008006" key="5">
    <source>
        <dbReference type="Google" id="ProtNLM"/>
    </source>
</evidence>
<comment type="caution">
    <text evidence="3">The sequence shown here is derived from an EMBL/GenBank/DDBJ whole genome shotgun (WGS) entry which is preliminary data.</text>
</comment>
<feature type="region of interest" description="Disordered" evidence="1">
    <location>
        <begin position="167"/>
        <end position="225"/>
    </location>
</feature>
<sequence length="225" mass="24650">MSASQPTQTETEGDPDATDRFDAARERFDRIDREITRQMNRLGIPVLRVALGIVFIWFGGLKVVGGSPAAELVAATVYVVPAEVFVPILGVWEVLIGLCLLYRPLIRVGILLLFLQMPGTFLPVVLLPEVVFVTFPHELTVEGQYIIKNLVIIGAALVVGGTVREDAGEAGPEDATEPVRTDVNDAVRANGDETVREADDETVREDAEEIVREDAEEIVREDAKE</sequence>
<gene>
    <name evidence="3" type="ORF">C461_13461</name>
</gene>
<keyword evidence="4" id="KW-1185">Reference proteome</keyword>
<evidence type="ECO:0000256" key="1">
    <source>
        <dbReference type="SAM" id="MobiDB-lite"/>
    </source>
</evidence>
<evidence type="ECO:0000313" key="3">
    <source>
        <dbReference type="EMBL" id="EMA65711.1"/>
    </source>
</evidence>
<accession>M0P6M0</accession>
<feature type="compositionally biased region" description="Basic and acidic residues" evidence="1">
    <location>
        <begin position="177"/>
        <end position="197"/>
    </location>
</feature>
<keyword evidence="2" id="KW-0472">Membrane</keyword>
<keyword evidence="2" id="KW-0812">Transmembrane</keyword>
<feature type="transmembrane region" description="Helical" evidence="2">
    <location>
        <begin position="84"/>
        <end position="102"/>
    </location>
</feature>
<feature type="compositionally biased region" description="Basic and acidic residues" evidence="1">
    <location>
        <begin position="209"/>
        <end position="225"/>
    </location>
</feature>
<feature type="transmembrane region" description="Helical" evidence="2">
    <location>
        <begin position="109"/>
        <end position="133"/>
    </location>
</feature>
<feature type="transmembrane region" description="Helical" evidence="2">
    <location>
        <begin position="42"/>
        <end position="64"/>
    </location>
</feature>
<feature type="compositionally biased region" description="Acidic residues" evidence="1">
    <location>
        <begin position="198"/>
        <end position="208"/>
    </location>
</feature>
<dbReference type="STRING" id="1230454.C461_13461"/>
<protein>
    <recommendedName>
        <fullName evidence="5">DoxX family protein</fullName>
    </recommendedName>
</protein>
<dbReference type="AlphaFoldDB" id="M0P6M0"/>
<evidence type="ECO:0000256" key="2">
    <source>
        <dbReference type="SAM" id="Phobius"/>
    </source>
</evidence>
<dbReference type="EMBL" id="AOJI01000032">
    <property type="protein sequence ID" value="EMA65711.1"/>
    <property type="molecule type" value="Genomic_DNA"/>
</dbReference>